<dbReference type="AlphaFoldDB" id="A0A3N4GQD1"/>
<organism evidence="1 2">
    <name type="scientific">Aerococcus agrisoli</name>
    <dbReference type="NCBI Taxonomy" id="2487350"/>
    <lineage>
        <taxon>Bacteria</taxon>
        <taxon>Bacillati</taxon>
        <taxon>Bacillota</taxon>
        <taxon>Bacilli</taxon>
        <taxon>Lactobacillales</taxon>
        <taxon>Aerococcaceae</taxon>
        <taxon>Aerococcus</taxon>
    </lineage>
</organism>
<evidence type="ECO:0000313" key="1">
    <source>
        <dbReference type="EMBL" id="RPA63687.1"/>
    </source>
</evidence>
<dbReference type="PANTHER" id="PTHR43481:SF4">
    <property type="entry name" value="GLYCEROL-1-PHOSPHATE PHOSPHOHYDROLASE 1-RELATED"/>
    <property type="match status" value="1"/>
</dbReference>
<gene>
    <name evidence="1" type="ORF">EF384_01860</name>
</gene>
<sequence length="226" mass="25776">MFFLKRQKIEGVLFDLDGTLVNSEYGYYLSWLEAFKKENIKIDSKEVQSWSGLSADETAKYIAKKTGNSEIVPLLRRHRAEYFDEMLNQGKIKTKEGAFKLLSFLQKNKKKAVLATSTYSDRAQPILDYLSLNPYLNDKVFGNEVKYLKPHPDIYLKASEKINSDPKSLIAIEDSVSGIKAANAAGIPVIYIPDSSFPNRPKINNLNILYEMSSLNEVHDWLENKI</sequence>
<dbReference type="GO" id="GO:0050308">
    <property type="term" value="F:sugar-phosphatase activity"/>
    <property type="evidence" value="ECO:0007669"/>
    <property type="project" value="TreeGrafter"/>
</dbReference>
<dbReference type="InterPro" id="IPR036412">
    <property type="entry name" value="HAD-like_sf"/>
</dbReference>
<dbReference type="SFLD" id="SFLDS00003">
    <property type="entry name" value="Haloacid_Dehalogenase"/>
    <property type="match status" value="1"/>
</dbReference>
<dbReference type="EMBL" id="RKMG01000003">
    <property type="protein sequence ID" value="RPA63687.1"/>
    <property type="molecule type" value="Genomic_DNA"/>
</dbReference>
<dbReference type="Gene3D" id="3.40.50.1000">
    <property type="entry name" value="HAD superfamily/HAD-like"/>
    <property type="match status" value="1"/>
</dbReference>
<dbReference type="Gene3D" id="1.10.150.240">
    <property type="entry name" value="Putative phosphatase, domain 2"/>
    <property type="match status" value="1"/>
</dbReference>
<protein>
    <submittedName>
        <fullName evidence="1">HAD family phosphatase</fullName>
    </submittedName>
</protein>
<name>A0A3N4GQD1_9LACT</name>
<comment type="caution">
    <text evidence="1">The sequence shown here is derived from an EMBL/GenBank/DDBJ whole genome shotgun (WGS) entry which is preliminary data.</text>
</comment>
<dbReference type="InterPro" id="IPR006439">
    <property type="entry name" value="HAD-SF_hydro_IA"/>
</dbReference>
<dbReference type="Pfam" id="PF13419">
    <property type="entry name" value="HAD_2"/>
    <property type="match status" value="1"/>
</dbReference>
<evidence type="ECO:0000313" key="2">
    <source>
        <dbReference type="Proteomes" id="UP000273977"/>
    </source>
</evidence>
<keyword evidence="2" id="KW-1185">Reference proteome</keyword>
<dbReference type="SFLD" id="SFLDG01129">
    <property type="entry name" value="C1.5:_HAD__Beta-PGM__Phosphata"/>
    <property type="match status" value="1"/>
</dbReference>
<dbReference type="InterPro" id="IPR023214">
    <property type="entry name" value="HAD_sf"/>
</dbReference>
<dbReference type="SUPFAM" id="SSF56784">
    <property type="entry name" value="HAD-like"/>
    <property type="match status" value="1"/>
</dbReference>
<dbReference type="InterPro" id="IPR041492">
    <property type="entry name" value="HAD_2"/>
</dbReference>
<dbReference type="PANTHER" id="PTHR43481">
    <property type="entry name" value="FRUCTOSE-1-PHOSPHATE PHOSPHATASE"/>
    <property type="match status" value="1"/>
</dbReference>
<dbReference type="PRINTS" id="PR00413">
    <property type="entry name" value="HADHALOGNASE"/>
</dbReference>
<dbReference type="Proteomes" id="UP000273977">
    <property type="component" value="Unassembled WGS sequence"/>
</dbReference>
<proteinExistence type="predicted"/>
<dbReference type="SFLD" id="SFLDG01135">
    <property type="entry name" value="C1.5.6:_HAD__Beta-PGM__Phospha"/>
    <property type="match status" value="1"/>
</dbReference>
<dbReference type="InterPro" id="IPR023198">
    <property type="entry name" value="PGP-like_dom2"/>
</dbReference>
<dbReference type="InterPro" id="IPR051806">
    <property type="entry name" value="HAD-like_SPP"/>
</dbReference>
<reference evidence="1 2" key="1">
    <citation type="submission" date="2018-11" db="EMBL/GenBank/DDBJ databases">
        <title>Aerococcus sp. SJQ22, whole genome shotgun sequence.</title>
        <authorList>
            <person name="Sun L."/>
            <person name="Gao X."/>
            <person name="Chen W."/>
            <person name="Huang K."/>
        </authorList>
    </citation>
    <scope>NUCLEOTIDE SEQUENCE [LARGE SCALE GENOMIC DNA]</scope>
    <source>
        <strain evidence="1 2">SJQ22</strain>
    </source>
</reference>
<dbReference type="CDD" id="cd07505">
    <property type="entry name" value="HAD_BPGM-like"/>
    <property type="match status" value="1"/>
</dbReference>
<dbReference type="NCBIfam" id="TIGR01509">
    <property type="entry name" value="HAD-SF-IA-v3"/>
    <property type="match status" value="1"/>
</dbReference>
<accession>A0A3N4GQD1</accession>